<evidence type="ECO:0000313" key="2">
    <source>
        <dbReference type="EMBL" id="VDP09132.1"/>
    </source>
</evidence>
<keyword evidence="3" id="KW-1185">Reference proteome</keyword>
<dbReference type="Proteomes" id="UP000270296">
    <property type="component" value="Unassembled WGS sequence"/>
</dbReference>
<reference evidence="4" key="1">
    <citation type="submission" date="2016-06" db="UniProtKB">
        <authorList>
            <consortium name="WormBaseParasite"/>
        </authorList>
    </citation>
    <scope>IDENTIFICATION</scope>
</reference>
<keyword evidence="1" id="KW-0732">Signal</keyword>
<feature type="signal peptide" evidence="1">
    <location>
        <begin position="1"/>
        <end position="19"/>
    </location>
</feature>
<accession>A0A183IR23</accession>
<sequence>MNKSLALLVLLTMVVYGCGLTTVASAVTELCNELLRNPSTGENDLLTNACQASTLADILDSISTNLHEVVATYLIRKGIRQWHLVLYLRLP</sequence>
<dbReference type="EMBL" id="UZAM01009470">
    <property type="protein sequence ID" value="VDP09132.1"/>
    <property type="molecule type" value="Genomic_DNA"/>
</dbReference>
<dbReference type="AlphaFoldDB" id="A0A183IR23"/>
<dbReference type="PROSITE" id="PS51257">
    <property type="entry name" value="PROKAR_LIPOPROTEIN"/>
    <property type="match status" value="1"/>
</dbReference>
<evidence type="ECO:0000256" key="1">
    <source>
        <dbReference type="SAM" id="SignalP"/>
    </source>
</evidence>
<protein>
    <submittedName>
        <fullName evidence="4">Secreted protein</fullName>
    </submittedName>
</protein>
<name>A0A183IR23_9BILA</name>
<dbReference type="WBParaSite" id="SBAD_0000630601-mRNA-1">
    <property type="protein sequence ID" value="SBAD_0000630601-mRNA-1"/>
    <property type="gene ID" value="SBAD_0000630601"/>
</dbReference>
<feature type="chain" id="PRO_5043140169" evidence="1">
    <location>
        <begin position="20"/>
        <end position="91"/>
    </location>
</feature>
<organism evidence="4">
    <name type="scientific">Soboliphyme baturini</name>
    <dbReference type="NCBI Taxonomy" id="241478"/>
    <lineage>
        <taxon>Eukaryota</taxon>
        <taxon>Metazoa</taxon>
        <taxon>Ecdysozoa</taxon>
        <taxon>Nematoda</taxon>
        <taxon>Enoplea</taxon>
        <taxon>Dorylaimia</taxon>
        <taxon>Dioctophymatida</taxon>
        <taxon>Dioctophymatoidea</taxon>
        <taxon>Soboliphymatidae</taxon>
        <taxon>Soboliphyme</taxon>
    </lineage>
</organism>
<gene>
    <name evidence="2" type="ORF">SBAD_LOCUS6070</name>
</gene>
<evidence type="ECO:0000313" key="3">
    <source>
        <dbReference type="Proteomes" id="UP000270296"/>
    </source>
</evidence>
<reference evidence="2 3" key="2">
    <citation type="submission" date="2018-11" db="EMBL/GenBank/DDBJ databases">
        <authorList>
            <consortium name="Pathogen Informatics"/>
        </authorList>
    </citation>
    <scope>NUCLEOTIDE SEQUENCE [LARGE SCALE GENOMIC DNA]</scope>
</reference>
<proteinExistence type="predicted"/>
<evidence type="ECO:0000313" key="4">
    <source>
        <dbReference type="WBParaSite" id="SBAD_0000630601-mRNA-1"/>
    </source>
</evidence>